<organism evidence="4 5">
    <name type="scientific">Ochrobactrum soli</name>
    <dbReference type="NCBI Taxonomy" id="2448455"/>
    <lineage>
        <taxon>Bacteria</taxon>
        <taxon>Pseudomonadati</taxon>
        <taxon>Pseudomonadota</taxon>
        <taxon>Alphaproteobacteria</taxon>
        <taxon>Hyphomicrobiales</taxon>
        <taxon>Brucellaceae</taxon>
        <taxon>Brucella/Ochrobactrum group</taxon>
        <taxon>Ochrobactrum</taxon>
    </lineage>
</organism>
<evidence type="ECO:0000256" key="2">
    <source>
        <dbReference type="PIRSR" id="PIRSR004789-51"/>
    </source>
</evidence>
<proteinExistence type="predicted"/>
<dbReference type="CDD" id="cd07382">
    <property type="entry name" value="MPP_DR1281"/>
    <property type="match status" value="1"/>
</dbReference>
<reference evidence="3 6" key="3">
    <citation type="submission" date="2020-05" db="EMBL/GenBank/DDBJ databases">
        <title>Draft Genome Sequence of Ochrobactrum soli Isolated from Stable Fly Gut.</title>
        <authorList>
            <person name="Pileggi M.T."/>
            <person name="Vazhakkala L.J."/>
            <person name="Wong C.N."/>
        </authorList>
    </citation>
    <scope>NUCLEOTIDE SEQUENCE [LARGE SCALE GENOMIC DNA]</scope>
    <source>
        <strain evidence="3 6">MTP-C0764</strain>
    </source>
</reference>
<dbReference type="SUPFAM" id="SSF56300">
    <property type="entry name" value="Metallo-dependent phosphatases"/>
    <property type="match status" value="1"/>
</dbReference>
<dbReference type="NCBIfam" id="TIGR00282">
    <property type="entry name" value="TIGR00282 family metallophosphoesterase"/>
    <property type="match status" value="1"/>
</dbReference>
<feature type="binding site" evidence="2">
    <location>
        <position position="39"/>
    </location>
    <ligand>
        <name>Fe cation</name>
        <dbReference type="ChEBI" id="CHEBI:24875"/>
        <label>2</label>
    </ligand>
</feature>
<dbReference type="Proteomes" id="UP000246073">
    <property type="component" value="Unassembled WGS sequence"/>
</dbReference>
<dbReference type="GO" id="GO:0004113">
    <property type="term" value="F:2',3'-cyclic-nucleotide 3'-phosphodiesterase activity"/>
    <property type="evidence" value="ECO:0007669"/>
    <property type="project" value="TreeGrafter"/>
</dbReference>
<dbReference type="PANTHER" id="PTHR36303:SF1">
    <property type="entry name" value="2',3'-CYCLIC-NUCLEOTIDE 2'-PHOSPHODIESTERASE"/>
    <property type="match status" value="1"/>
</dbReference>
<dbReference type="PIRSF" id="PIRSF004789">
    <property type="entry name" value="DR1281"/>
    <property type="match status" value="1"/>
</dbReference>
<reference evidence="5" key="2">
    <citation type="submission" date="2017-12" db="EMBL/GenBank/DDBJ databases">
        <authorList>
            <person name="Diaz M."/>
        </authorList>
    </citation>
    <scope>NUCLEOTIDE SEQUENCE [LARGE SCALE GENOMIC DNA]</scope>
    <source>
        <strain evidence="5">FI11154</strain>
    </source>
</reference>
<evidence type="ECO:0000313" key="6">
    <source>
        <dbReference type="Proteomes" id="UP000574931"/>
    </source>
</evidence>
<dbReference type="RefSeq" id="WP_109369759.1">
    <property type="nucleotide sequence ID" value="NZ_JABFCY010000012.1"/>
</dbReference>
<gene>
    <name evidence="3" type="ORF">HKX02_18180</name>
    <name evidence="4" type="ORF">OHAE_2186</name>
</gene>
<feature type="binding site" evidence="2">
    <location>
        <position position="179"/>
    </location>
    <ligand>
        <name>Fe cation</name>
        <dbReference type="ChEBI" id="CHEBI:24875"/>
        <label>2</label>
    </ligand>
</feature>
<keyword evidence="2" id="KW-0479">Metal-binding</keyword>
<dbReference type="InterPro" id="IPR005235">
    <property type="entry name" value="YmdB-like"/>
</dbReference>
<evidence type="ECO:0000256" key="1">
    <source>
        <dbReference type="PIRSR" id="PIRSR004789-50"/>
    </source>
</evidence>
<feature type="binding site" evidence="2">
    <location>
        <position position="154"/>
    </location>
    <ligand>
        <name>Fe cation</name>
        <dbReference type="ChEBI" id="CHEBI:24875"/>
        <label>2</label>
    </ligand>
</feature>
<evidence type="ECO:0000313" key="5">
    <source>
        <dbReference type="Proteomes" id="UP000246073"/>
    </source>
</evidence>
<feature type="binding site" evidence="2">
    <location>
        <position position="39"/>
    </location>
    <ligand>
        <name>Fe cation</name>
        <dbReference type="ChEBI" id="CHEBI:24875"/>
        <label>1</label>
    </ligand>
</feature>
<dbReference type="AlphaFoldDB" id="A0A2P9HQF7"/>
<accession>A0A2P9HQF7</accession>
<dbReference type="InterPro" id="IPR029052">
    <property type="entry name" value="Metallo-depent_PP-like"/>
</dbReference>
<feature type="active site" description="Proton donor" evidence="1">
    <location>
        <position position="68"/>
    </location>
</feature>
<dbReference type="Proteomes" id="UP000574931">
    <property type="component" value="Unassembled WGS sequence"/>
</dbReference>
<feature type="binding site" evidence="2">
    <location>
        <position position="67"/>
    </location>
    <ligand>
        <name>Fe cation</name>
        <dbReference type="ChEBI" id="CHEBI:24875"/>
        <label>2</label>
    </ligand>
</feature>
<dbReference type="Pfam" id="PF13277">
    <property type="entry name" value="YmdB"/>
    <property type="match status" value="1"/>
</dbReference>
<dbReference type="PANTHER" id="PTHR36303">
    <property type="entry name" value="2',3'-CYCLIC-NUCLEOTIDE 2'-PHOSPHODIESTERASE"/>
    <property type="match status" value="1"/>
</dbReference>
<protein>
    <submittedName>
        <fullName evidence="4">Phosphoesterase family protein</fullName>
    </submittedName>
    <submittedName>
        <fullName evidence="3">TIGR00282 family metallophosphoesterase</fullName>
    </submittedName>
</protein>
<name>A0A2P9HQF7_9HYPH</name>
<reference evidence="4" key="1">
    <citation type="submission" date="2017-12" db="EMBL/GenBank/DDBJ databases">
        <authorList>
            <person name="Hurst M.R.H."/>
        </authorList>
    </citation>
    <scope>NUCLEOTIDE SEQUENCE [LARGE SCALE GENOMIC DNA]</scope>
    <source>
        <strain evidence="4">FI11154</strain>
    </source>
</reference>
<feature type="binding site" evidence="2">
    <location>
        <position position="181"/>
    </location>
    <ligand>
        <name>Fe cation</name>
        <dbReference type="ChEBI" id="CHEBI:24875"/>
        <label>1</label>
    </ligand>
</feature>
<dbReference type="EMBL" id="JABFCY010000012">
    <property type="protein sequence ID" value="NNU62165.1"/>
    <property type="molecule type" value="Genomic_DNA"/>
</dbReference>
<dbReference type="GO" id="GO:0046872">
    <property type="term" value="F:metal ion binding"/>
    <property type="evidence" value="ECO:0007669"/>
    <property type="project" value="UniProtKB-KW"/>
</dbReference>
<dbReference type="EMBL" id="OOFM01000005">
    <property type="protein sequence ID" value="SPL66319.1"/>
    <property type="molecule type" value="Genomic_DNA"/>
</dbReference>
<keyword evidence="6" id="KW-1185">Reference proteome</keyword>
<evidence type="ECO:0000313" key="3">
    <source>
        <dbReference type="EMBL" id="NNU62165.1"/>
    </source>
</evidence>
<feature type="binding site" evidence="2">
    <location>
        <position position="40"/>
    </location>
    <ligand>
        <name>Fe cation</name>
        <dbReference type="ChEBI" id="CHEBI:24875"/>
        <label>1</label>
    </ligand>
</feature>
<dbReference type="Gene3D" id="3.60.21.10">
    <property type="match status" value="1"/>
</dbReference>
<sequence>MRLLFLGDMVGRSGRTAVYEKLPGLISDLKLDFVIVNGENAAGGFGITEEIFHETIRAGADVVTTGNHVWDQREALDFSKREDRFLRPANFPKGTAGKGEGLYIARNGARVLVSNVMGRVFMHPDLDDPFIAAEKILEACPLGEQADAVFFDFHAEATSEKQCFGHFVDGRASAVVGTHTHVPTADCQILRNGTAYMSDAGMCGDYDSSLGMDKEEPLNRFLSKVPKGRFEAANGPATICGVGIEISDRTGLAEKAAPLRIGARLEETIPEFWR</sequence>
<feature type="binding site" evidence="2">
    <location>
        <position position="8"/>
    </location>
    <ligand>
        <name>Fe cation</name>
        <dbReference type="ChEBI" id="CHEBI:24875"/>
        <label>1</label>
    </ligand>
</feature>
<evidence type="ECO:0000313" key="4">
    <source>
        <dbReference type="EMBL" id="SPL66319.1"/>
    </source>
</evidence>